<dbReference type="CDD" id="cd18315">
    <property type="entry name" value="BTB_POZ_BAB-like"/>
    <property type="match status" value="1"/>
</dbReference>
<dbReference type="GO" id="GO:0045476">
    <property type="term" value="P:nurse cell apoptotic process"/>
    <property type="evidence" value="ECO:0007669"/>
    <property type="project" value="UniProtKB-ARBA"/>
</dbReference>
<dbReference type="RefSeq" id="XP_011497352.1">
    <property type="nucleotide sequence ID" value="XM_011499050.1"/>
</dbReference>
<feature type="compositionally biased region" description="Basic and acidic residues" evidence="9">
    <location>
        <begin position="128"/>
        <end position="140"/>
    </location>
</feature>
<keyword evidence="5" id="KW-0805">Transcription regulation</keyword>
<comment type="subcellular location">
    <subcellularLocation>
        <location evidence="1">Nucleus</location>
    </subcellularLocation>
</comment>
<keyword evidence="6" id="KW-0804">Transcription</keyword>
<dbReference type="GO" id="GO:0016199">
    <property type="term" value="P:axon midline choice point recognition"/>
    <property type="evidence" value="ECO:0007669"/>
    <property type="project" value="UniProtKB-ARBA"/>
</dbReference>
<protein>
    <submittedName>
        <fullName evidence="12">Uncharacterized protein LOC105361777</fullName>
    </submittedName>
</protein>
<dbReference type="GO" id="GO:0007464">
    <property type="term" value="P:R3/R4 cell fate commitment"/>
    <property type="evidence" value="ECO:0007669"/>
    <property type="project" value="UniProtKB-ARBA"/>
</dbReference>
<dbReference type="PANTHER" id="PTHR23110:SF111">
    <property type="entry name" value="LONGITUDINALS LACKING PROTEIN, ISOFORMS F_I_K_T"/>
    <property type="match status" value="1"/>
</dbReference>
<evidence type="ECO:0000313" key="11">
    <source>
        <dbReference type="Proteomes" id="UP000695007"/>
    </source>
</evidence>
<evidence type="ECO:0000256" key="5">
    <source>
        <dbReference type="ARBA" id="ARBA00023015"/>
    </source>
</evidence>
<dbReference type="GO" id="GO:0005634">
    <property type="term" value="C:nucleus"/>
    <property type="evidence" value="ECO:0007669"/>
    <property type="project" value="UniProtKB-SubCell"/>
</dbReference>
<evidence type="ECO:0000256" key="2">
    <source>
        <dbReference type="ARBA" id="ARBA00022473"/>
    </source>
</evidence>
<reference evidence="12" key="1">
    <citation type="submission" date="2025-08" db="UniProtKB">
        <authorList>
            <consortium name="RefSeq"/>
        </authorList>
    </citation>
    <scope>IDENTIFICATION</scope>
</reference>
<dbReference type="AlphaFoldDB" id="A0AAJ6YFY5"/>
<keyword evidence="2" id="KW-0217">Developmental protein</keyword>
<evidence type="ECO:0000256" key="6">
    <source>
        <dbReference type="ARBA" id="ARBA00023163"/>
    </source>
</evidence>
<gene>
    <name evidence="12" type="primary">LOC105361777</name>
</gene>
<accession>A0AAJ6YFY5</accession>
<feature type="region of interest" description="Disordered" evidence="9">
    <location>
        <begin position="410"/>
        <end position="461"/>
    </location>
</feature>
<feature type="domain" description="BTB" evidence="10">
    <location>
        <begin position="33"/>
        <end position="98"/>
    </location>
</feature>
<dbReference type="PROSITE" id="PS50097">
    <property type="entry name" value="BTB"/>
    <property type="match status" value="1"/>
</dbReference>
<evidence type="ECO:0000313" key="12">
    <source>
        <dbReference type="RefSeq" id="XP_011497352.1"/>
    </source>
</evidence>
<keyword evidence="4" id="KW-0524">Neurogenesis</keyword>
<evidence type="ECO:0000256" key="4">
    <source>
        <dbReference type="ARBA" id="ARBA00022902"/>
    </source>
</evidence>
<dbReference type="InterPro" id="IPR051095">
    <property type="entry name" value="Dros_DevTransReg"/>
</dbReference>
<dbReference type="KEGG" id="csol:105361777"/>
<feature type="compositionally biased region" description="Polar residues" evidence="9">
    <location>
        <begin position="618"/>
        <end position="628"/>
    </location>
</feature>
<dbReference type="Proteomes" id="UP000695007">
    <property type="component" value="Unplaced"/>
</dbReference>
<dbReference type="GO" id="GO:0035167">
    <property type="term" value="P:larval lymph gland hemopoiesis"/>
    <property type="evidence" value="ECO:0007669"/>
    <property type="project" value="UniProtKB-ARBA"/>
</dbReference>
<keyword evidence="3" id="KW-0221">Differentiation</keyword>
<dbReference type="InterPro" id="IPR000210">
    <property type="entry name" value="BTB/POZ_dom"/>
</dbReference>
<evidence type="ECO:0000256" key="7">
    <source>
        <dbReference type="ARBA" id="ARBA00023242"/>
    </source>
</evidence>
<name>A0AAJ6YFY5_9HYME</name>
<evidence type="ECO:0000256" key="8">
    <source>
        <dbReference type="ARBA" id="ARBA00037382"/>
    </source>
</evidence>
<dbReference type="GeneID" id="105361777"/>
<dbReference type="Gene3D" id="3.30.710.10">
    <property type="entry name" value="Potassium Channel Kv1.1, Chain A"/>
    <property type="match status" value="1"/>
</dbReference>
<dbReference type="InterPro" id="IPR011333">
    <property type="entry name" value="SKP1/BTB/POZ_sf"/>
</dbReference>
<feature type="region of interest" description="Disordered" evidence="9">
    <location>
        <begin position="125"/>
        <end position="195"/>
    </location>
</feature>
<evidence type="ECO:0000256" key="3">
    <source>
        <dbReference type="ARBA" id="ARBA00022782"/>
    </source>
</evidence>
<dbReference type="SUPFAM" id="SSF54695">
    <property type="entry name" value="POZ domain"/>
    <property type="match status" value="1"/>
</dbReference>
<feature type="region of interest" description="Disordered" evidence="9">
    <location>
        <begin position="667"/>
        <end position="697"/>
    </location>
</feature>
<keyword evidence="11" id="KW-1185">Reference proteome</keyword>
<feature type="region of interest" description="Disordered" evidence="9">
    <location>
        <begin position="512"/>
        <end position="533"/>
    </location>
</feature>
<dbReference type="GO" id="GO:0048813">
    <property type="term" value="P:dendrite morphogenesis"/>
    <property type="evidence" value="ECO:0007669"/>
    <property type="project" value="UniProtKB-ARBA"/>
</dbReference>
<dbReference type="GO" id="GO:0008406">
    <property type="term" value="P:gonad development"/>
    <property type="evidence" value="ECO:0007669"/>
    <property type="project" value="UniProtKB-ARBA"/>
</dbReference>
<evidence type="ECO:0000259" key="10">
    <source>
        <dbReference type="PROSITE" id="PS50097"/>
    </source>
</evidence>
<feature type="region of interest" description="Disordered" evidence="9">
    <location>
        <begin position="608"/>
        <end position="655"/>
    </location>
</feature>
<dbReference type="Pfam" id="PF00651">
    <property type="entry name" value="BTB"/>
    <property type="match status" value="1"/>
</dbReference>
<dbReference type="GO" id="GO:0006357">
    <property type="term" value="P:regulation of transcription by RNA polymerase II"/>
    <property type="evidence" value="ECO:0007669"/>
    <property type="project" value="TreeGrafter"/>
</dbReference>
<evidence type="ECO:0000256" key="9">
    <source>
        <dbReference type="SAM" id="MobiDB-lite"/>
    </source>
</evidence>
<dbReference type="GO" id="GO:0007526">
    <property type="term" value="P:larval somatic muscle development"/>
    <property type="evidence" value="ECO:0007669"/>
    <property type="project" value="UniProtKB-ARBA"/>
</dbReference>
<sequence>MVESGREYVLQWPGHAAYVTERFSGLLARQALVDVTLICEEQKLRVHKLVLASCSLYFEEILAEDLGPEPVILLRDLNFSILKAMIEFMYCGETTVSHVHLPSLLAAARLFKVKELESLVEKMVGSHTQDHNDNNEEYLGKDVGGNGRMNGLMNNDDNGIRVSFTNKHTSNGQTSFDASESSDSESERNYLEESMSGNFLDSSNERCLYEEPCGLVKGKAVPYSSLHRNGELAKDNALRQKLAHREKSVDSVSDSSSTLDSEHCEKESDATLYERCCDFVNNGCTKSEERSQVYLKPECTENEVNRVGQCSKVYTHKKRKAVDGNNTSKRNAHFEKALPQPLTSNRIDLIDESTSDDTPVTLKTNLDTESSDYLLSFNSESIQSIVGCSLTDFYPSNTFELLNTRTHAAPGIDEKDNVEEEDRPPVLRRSVRLNQQETDETYPPRLKSKLRDDKKSQSGTNIKLFSRTKRKKELERRVPNVKVILTTQPARKNHTRPLRKASKLVGRCTTKNHLPKSEKDMSKPKPADKLPNPVNLEKLEIPEHYHVSETVKPNTTASVNRALWGDMSDVAEDGEVGEEFLEYSSSAEIPFAVGLLPLRAALERMQATLDHQPRKTRSSVASTKQESSSLKRKNSPTHQEISSGGKKQNANDCMMEDNPSAVCHIQIRTSPQCSRPRKRSLSDGAATLGHTTVSGRP</sequence>
<keyword evidence="7" id="KW-0539">Nucleus</keyword>
<feature type="compositionally biased region" description="Polar residues" evidence="9">
    <location>
        <begin position="163"/>
        <end position="178"/>
    </location>
</feature>
<feature type="compositionally biased region" description="Polar residues" evidence="9">
    <location>
        <begin position="636"/>
        <end position="651"/>
    </location>
</feature>
<comment type="function">
    <text evidence="8">Putative transcription factor required for axon growth and guidance in the central and peripheral nervous systems. Repels CNS axons away from the midline by promoting the expression of the midline repellent sli and its receptor robo.</text>
</comment>
<dbReference type="SMART" id="SM00225">
    <property type="entry name" value="BTB"/>
    <property type="match status" value="1"/>
</dbReference>
<dbReference type="GO" id="GO:0045467">
    <property type="term" value="P:R7 cell development"/>
    <property type="evidence" value="ECO:0007669"/>
    <property type="project" value="UniProtKB-ARBA"/>
</dbReference>
<organism evidence="11 12">
    <name type="scientific">Ceratosolen solmsi marchali</name>
    <dbReference type="NCBI Taxonomy" id="326594"/>
    <lineage>
        <taxon>Eukaryota</taxon>
        <taxon>Metazoa</taxon>
        <taxon>Ecdysozoa</taxon>
        <taxon>Arthropoda</taxon>
        <taxon>Hexapoda</taxon>
        <taxon>Insecta</taxon>
        <taxon>Pterygota</taxon>
        <taxon>Neoptera</taxon>
        <taxon>Endopterygota</taxon>
        <taxon>Hymenoptera</taxon>
        <taxon>Apocrita</taxon>
        <taxon>Proctotrupomorpha</taxon>
        <taxon>Chalcidoidea</taxon>
        <taxon>Agaonidae</taxon>
        <taxon>Agaoninae</taxon>
        <taxon>Ceratosolen</taxon>
    </lineage>
</organism>
<feature type="compositionally biased region" description="Basic and acidic residues" evidence="9">
    <location>
        <begin position="515"/>
        <end position="528"/>
    </location>
</feature>
<proteinExistence type="predicted"/>
<evidence type="ECO:0000256" key="1">
    <source>
        <dbReference type="ARBA" id="ARBA00004123"/>
    </source>
</evidence>
<dbReference type="PANTHER" id="PTHR23110">
    <property type="entry name" value="BTB DOMAIN TRANSCRIPTION FACTOR"/>
    <property type="match status" value="1"/>
</dbReference>